<evidence type="ECO:0000256" key="1">
    <source>
        <dbReference type="SAM" id="Coils"/>
    </source>
</evidence>
<keyword evidence="2" id="KW-0812">Transmembrane</keyword>
<keyword evidence="2" id="KW-0472">Membrane</keyword>
<feature type="transmembrane region" description="Helical" evidence="2">
    <location>
        <begin position="395"/>
        <end position="412"/>
    </location>
</feature>
<feature type="coiled-coil region" evidence="1">
    <location>
        <begin position="245"/>
        <end position="272"/>
    </location>
</feature>
<reference evidence="3 4" key="1">
    <citation type="submission" date="2019-12" db="EMBL/GenBank/DDBJ databases">
        <title>Chitinophaga sp. strain ysch24 (GDMCC 1.1355), whole genome shotgun sequence.</title>
        <authorList>
            <person name="Zhang X."/>
        </authorList>
    </citation>
    <scope>NUCLEOTIDE SEQUENCE [LARGE SCALE GENOMIC DNA]</scope>
    <source>
        <strain evidence="4">ysch24</strain>
    </source>
</reference>
<gene>
    <name evidence="3" type="ORF">GO493_30080</name>
</gene>
<keyword evidence="4" id="KW-1185">Reference proteome</keyword>
<dbReference type="Proteomes" id="UP000461730">
    <property type="component" value="Unassembled WGS sequence"/>
</dbReference>
<evidence type="ECO:0000313" key="4">
    <source>
        <dbReference type="Proteomes" id="UP000461730"/>
    </source>
</evidence>
<dbReference type="AlphaFoldDB" id="A0A7K1UE32"/>
<name>A0A7K1UE32_9BACT</name>
<evidence type="ECO:0000313" key="3">
    <source>
        <dbReference type="EMBL" id="MVT12538.1"/>
    </source>
</evidence>
<dbReference type="RefSeq" id="WP_157309953.1">
    <property type="nucleotide sequence ID" value="NZ_WRXN01000029.1"/>
</dbReference>
<evidence type="ECO:0000256" key="2">
    <source>
        <dbReference type="SAM" id="Phobius"/>
    </source>
</evidence>
<keyword evidence="2" id="KW-1133">Transmembrane helix</keyword>
<protein>
    <submittedName>
        <fullName evidence="3">Uncharacterized protein</fullName>
    </submittedName>
</protein>
<comment type="caution">
    <text evidence="3">The sequence shown here is derived from an EMBL/GenBank/DDBJ whole genome shotgun (WGS) entry which is preliminary data.</text>
</comment>
<sequence length="578" mass="65465">MTFINPVEILGLSHTPVNAIDSSVIRKAKKALLAEVELSDDGYFHYRGQALTTSDCERYIDELEEKDKLEFYHFIAGNEKLNNFLAGTDNSLFSAFRHESIYRLPEFISFISPYFAAAYDKALVQTYKQADPAAFREIISTPPLVTEADIDRAFKSLRGVVEEQIEEFMTLTQQSKDKQLPFGPAEAPEIVQNKVSIEKVNAFPAYLHVLRTRLLREMREFTVYMFNNYDCLAIAIRLVNWMTEFNMEEAARQKLEEDLQALNKMMAQQVDQEKYGPVIEEYELLLNGIRSQIAAINTHAISLATLRNWVESRVNIEAINQLPDDLRMIRNQIALALNDLAVAVWNKHTSKKDCWSYIEMAESIVAVQPDTQRIIVNTKSKLEELMQGSSENSSVGPWVIGIIIAIFIFAFLSSRTRHSSSSYDYYQPTYQPPKASEDSKITIGSLSEIGNTSGSYPAIVTVSNMSREDVLLFLSPTDTSRRPYRQYCPAGSDYNKGLAVDAGTYVIQIVTGNKTNLKLMENSKQKKLPPSLKVKTLDELYSFGSPSEREITWAMIKLTRGSGVEIKAKIETHSIHTK</sequence>
<keyword evidence="1" id="KW-0175">Coiled coil</keyword>
<dbReference type="EMBL" id="WRXN01000029">
    <property type="protein sequence ID" value="MVT12538.1"/>
    <property type="molecule type" value="Genomic_DNA"/>
</dbReference>
<accession>A0A7K1UE32</accession>
<proteinExistence type="predicted"/>
<organism evidence="3 4">
    <name type="scientific">Chitinophaga tropicalis</name>
    <dbReference type="NCBI Taxonomy" id="2683588"/>
    <lineage>
        <taxon>Bacteria</taxon>
        <taxon>Pseudomonadati</taxon>
        <taxon>Bacteroidota</taxon>
        <taxon>Chitinophagia</taxon>
        <taxon>Chitinophagales</taxon>
        <taxon>Chitinophagaceae</taxon>
        <taxon>Chitinophaga</taxon>
    </lineage>
</organism>